<reference evidence="2 3" key="1">
    <citation type="submission" date="2020-08" db="EMBL/GenBank/DDBJ databases">
        <title>Genomic Encyclopedia of Type Strains, Phase IV (KMG-IV): sequencing the most valuable type-strain genomes for metagenomic binning, comparative biology and taxonomic classification.</title>
        <authorList>
            <person name="Goeker M."/>
        </authorList>
    </citation>
    <scope>NUCLEOTIDE SEQUENCE [LARGE SCALE GENOMIC DNA]</scope>
    <source>
        <strain evidence="2 3">YIM 65646</strain>
    </source>
</reference>
<evidence type="ECO:0000313" key="2">
    <source>
        <dbReference type="EMBL" id="MBB6034417.1"/>
    </source>
</evidence>
<dbReference type="AlphaFoldDB" id="A0A841FMI0"/>
<organism evidence="2 3">
    <name type="scientific">Phytomonospora endophytica</name>
    <dbReference type="NCBI Taxonomy" id="714109"/>
    <lineage>
        <taxon>Bacteria</taxon>
        <taxon>Bacillati</taxon>
        <taxon>Actinomycetota</taxon>
        <taxon>Actinomycetes</taxon>
        <taxon>Micromonosporales</taxon>
        <taxon>Micromonosporaceae</taxon>
        <taxon>Phytomonospora</taxon>
    </lineage>
</organism>
<dbReference type="GO" id="GO:0016747">
    <property type="term" value="F:acyltransferase activity, transferring groups other than amino-acyl groups"/>
    <property type="evidence" value="ECO:0007669"/>
    <property type="project" value="InterPro"/>
</dbReference>
<dbReference type="Gene3D" id="3.40.630.30">
    <property type="match status" value="1"/>
</dbReference>
<name>A0A841FMI0_9ACTN</name>
<dbReference type="PROSITE" id="PS51186">
    <property type="entry name" value="GNAT"/>
    <property type="match status" value="1"/>
</dbReference>
<keyword evidence="2" id="KW-0012">Acyltransferase</keyword>
<protein>
    <submittedName>
        <fullName evidence="2">Putative acetyltransferase</fullName>
        <ecNumber evidence="2">2.3.1.-</ecNumber>
    </submittedName>
</protein>
<evidence type="ECO:0000259" key="1">
    <source>
        <dbReference type="PROSITE" id="PS51186"/>
    </source>
</evidence>
<dbReference type="SUPFAM" id="SSF55729">
    <property type="entry name" value="Acyl-CoA N-acyltransferases (Nat)"/>
    <property type="match status" value="1"/>
</dbReference>
<evidence type="ECO:0000313" key="3">
    <source>
        <dbReference type="Proteomes" id="UP000548476"/>
    </source>
</evidence>
<gene>
    <name evidence="2" type="ORF">HNR73_002267</name>
</gene>
<proteinExistence type="predicted"/>
<dbReference type="CDD" id="cd04301">
    <property type="entry name" value="NAT_SF"/>
    <property type="match status" value="1"/>
</dbReference>
<dbReference type="EMBL" id="JACHGT010000004">
    <property type="protein sequence ID" value="MBB6034417.1"/>
    <property type="molecule type" value="Genomic_DNA"/>
</dbReference>
<dbReference type="Pfam" id="PF13508">
    <property type="entry name" value="Acetyltransf_7"/>
    <property type="match status" value="1"/>
</dbReference>
<dbReference type="Proteomes" id="UP000548476">
    <property type="component" value="Unassembled WGS sequence"/>
</dbReference>
<dbReference type="InterPro" id="IPR016181">
    <property type="entry name" value="Acyl_CoA_acyltransferase"/>
</dbReference>
<dbReference type="RefSeq" id="WP_184787275.1">
    <property type="nucleotide sequence ID" value="NZ_BONT01000045.1"/>
</dbReference>
<sequence>MTDETTYRAERPVDRAAVLDVHTRAFGDHGPKVARMLTALDESDAALPGLSIVAERDREVVGHVMLTRSLLDAPKRLVDVLVLSPLGVLPELQGRGVGSALVRHAIAAAGGDWPLLFLEGDPGYYSRLGFEAGGGHGFRRPSLRIPEPAFQVVKLPAYESWMTGTLVYAEAFWRHDCVGLRD</sequence>
<dbReference type="InterPro" id="IPR000182">
    <property type="entry name" value="GNAT_dom"/>
</dbReference>
<keyword evidence="3" id="KW-1185">Reference proteome</keyword>
<keyword evidence="2" id="KW-0808">Transferase</keyword>
<dbReference type="EC" id="2.3.1.-" evidence="2"/>
<comment type="caution">
    <text evidence="2">The sequence shown here is derived from an EMBL/GenBank/DDBJ whole genome shotgun (WGS) entry which is preliminary data.</text>
</comment>
<accession>A0A841FMI0</accession>
<feature type="domain" description="N-acetyltransferase" evidence="1">
    <location>
        <begin position="5"/>
        <end position="148"/>
    </location>
</feature>